<dbReference type="Pfam" id="PF02826">
    <property type="entry name" value="2-Hacid_dh_C"/>
    <property type="match status" value="1"/>
</dbReference>
<evidence type="ECO:0000256" key="2">
    <source>
        <dbReference type="ARBA" id="ARBA00023027"/>
    </source>
</evidence>
<dbReference type="FunFam" id="3.40.50.720:FF:000363">
    <property type="entry name" value="D-isomer specific 2-hydroxyacid dehydrogenase"/>
    <property type="match status" value="1"/>
</dbReference>
<dbReference type="InterPro" id="IPR029753">
    <property type="entry name" value="D-isomer_DH_CS"/>
</dbReference>
<dbReference type="InterPro" id="IPR006140">
    <property type="entry name" value="D-isomer_DH_NAD-bd"/>
</dbReference>
<reference evidence="5" key="1">
    <citation type="submission" date="2016-10" db="EMBL/GenBank/DDBJ databases">
        <authorList>
            <person name="Varghese N."/>
            <person name="Submissions S."/>
        </authorList>
    </citation>
    <scope>NUCLEOTIDE SEQUENCE [LARGE SCALE GENOMIC DNA]</scope>
    <source>
        <strain evidence="5">CGMCC 1.10119</strain>
    </source>
</reference>
<dbReference type="InterPro" id="IPR054891">
    <property type="entry name" value="Dhydh_Halo"/>
</dbReference>
<organism evidence="4 5">
    <name type="scientific">Halogranum gelatinilyticum</name>
    <dbReference type="NCBI Taxonomy" id="660521"/>
    <lineage>
        <taxon>Archaea</taxon>
        <taxon>Methanobacteriati</taxon>
        <taxon>Methanobacteriota</taxon>
        <taxon>Stenosarchaea group</taxon>
        <taxon>Halobacteria</taxon>
        <taxon>Halobacteriales</taxon>
        <taxon>Haloferacaceae</taxon>
    </lineage>
</organism>
<dbReference type="EMBL" id="FNHL01000004">
    <property type="protein sequence ID" value="SDN00900.1"/>
    <property type="molecule type" value="Genomic_DNA"/>
</dbReference>
<dbReference type="RefSeq" id="WP_089699092.1">
    <property type="nucleotide sequence ID" value="NZ_FNHL01000004.1"/>
</dbReference>
<dbReference type="Gene3D" id="3.40.50.720">
    <property type="entry name" value="NAD(P)-binding Rossmann-like Domain"/>
    <property type="match status" value="2"/>
</dbReference>
<dbReference type="GO" id="GO:0016491">
    <property type="term" value="F:oxidoreductase activity"/>
    <property type="evidence" value="ECO:0007669"/>
    <property type="project" value="UniProtKB-KW"/>
</dbReference>
<dbReference type="NCBIfam" id="NF041369">
    <property type="entry name" value="Dhydh_Halo"/>
    <property type="match status" value="1"/>
</dbReference>
<accession>A0A1G9XVZ2</accession>
<dbReference type="STRING" id="660521.SAMN04487949_3149"/>
<evidence type="ECO:0000313" key="5">
    <source>
        <dbReference type="Proteomes" id="UP000199451"/>
    </source>
</evidence>
<keyword evidence="2" id="KW-0520">NAD</keyword>
<dbReference type="Proteomes" id="UP000199451">
    <property type="component" value="Unassembled WGS sequence"/>
</dbReference>
<evidence type="ECO:0000256" key="1">
    <source>
        <dbReference type="ARBA" id="ARBA00023002"/>
    </source>
</evidence>
<sequence>MTPDRLAVHDSVGIAFPPELLVDALADLAIPVERVGDGADLGDGDAVATFSPRPEFHDAGWVHCIRAGYDAFDVDAYESEHTILTNSTGIHGTTIGETVAGYMLAFARRLHVFRDAQADREWRDLDYADFFTLDGERLCVVGLGTLGRGIVERASGLGMDVVGVRRSGEPVPGVREVYSTENLHAAIADARFVALATPLTPETEGLFSTSEFETMREDAYLVNVARGAVVDEPALVDALQQGSVSGAALDVFETEPLPPESPLWDHEEVIVTPHSGAGTRDYYRDIAGLVRENVERLASGDEPLNRVV</sequence>
<keyword evidence="5" id="KW-1185">Reference proteome</keyword>
<dbReference type="PANTHER" id="PTHR43333">
    <property type="entry name" value="2-HACID_DH_C DOMAIN-CONTAINING PROTEIN"/>
    <property type="match status" value="1"/>
</dbReference>
<keyword evidence="1" id="KW-0560">Oxidoreductase</keyword>
<evidence type="ECO:0000313" key="4">
    <source>
        <dbReference type="EMBL" id="SDN00900.1"/>
    </source>
</evidence>
<proteinExistence type="predicted"/>
<dbReference type="PROSITE" id="PS00671">
    <property type="entry name" value="D_2_HYDROXYACID_DH_3"/>
    <property type="match status" value="1"/>
</dbReference>
<evidence type="ECO:0000259" key="3">
    <source>
        <dbReference type="Pfam" id="PF02826"/>
    </source>
</evidence>
<dbReference type="GO" id="GO:0051287">
    <property type="term" value="F:NAD binding"/>
    <property type="evidence" value="ECO:0007669"/>
    <property type="project" value="InterPro"/>
</dbReference>
<dbReference type="PANTHER" id="PTHR43333:SF1">
    <property type="entry name" value="D-ISOMER SPECIFIC 2-HYDROXYACID DEHYDROGENASE NAD-BINDING DOMAIN-CONTAINING PROTEIN"/>
    <property type="match status" value="1"/>
</dbReference>
<feature type="domain" description="D-isomer specific 2-hydroxyacid dehydrogenase NAD-binding" evidence="3">
    <location>
        <begin position="101"/>
        <end position="276"/>
    </location>
</feature>
<dbReference type="CDD" id="cd05300">
    <property type="entry name" value="2-Hacid_dh_1"/>
    <property type="match status" value="1"/>
</dbReference>
<dbReference type="SUPFAM" id="SSF52283">
    <property type="entry name" value="Formate/glycerate dehydrogenase catalytic domain-like"/>
    <property type="match status" value="1"/>
</dbReference>
<dbReference type="SUPFAM" id="SSF51735">
    <property type="entry name" value="NAD(P)-binding Rossmann-fold domains"/>
    <property type="match status" value="1"/>
</dbReference>
<dbReference type="InterPro" id="IPR036291">
    <property type="entry name" value="NAD(P)-bd_dom_sf"/>
</dbReference>
<dbReference type="AlphaFoldDB" id="A0A1G9XVZ2"/>
<dbReference type="OrthoDB" id="162251at2157"/>
<protein>
    <submittedName>
        <fullName evidence="4">D-2-hydroxyacid dehydrogenase (NADP+)</fullName>
    </submittedName>
</protein>
<gene>
    <name evidence="4" type="ORF">SAMN04487949_3149</name>
</gene>
<name>A0A1G9XVZ2_9EURY</name>